<keyword evidence="7" id="KW-0508">mRNA splicing</keyword>
<feature type="compositionally biased region" description="Basic residues" evidence="12">
    <location>
        <begin position="301"/>
        <end position="318"/>
    </location>
</feature>
<evidence type="ECO:0000256" key="8">
    <source>
        <dbReference type="ARBA" id="ARBA00023242"/>
    </source>
</evidence>
<dbReference type="VEuPathDB" id="VectorBase:ASTEI20_031428"/>
<evidence type="ECO:0000256" key="3">
    <source>
        <dbReference type="ARBA" id="ARBA00008146"/>
    </source>
</evidence>
<feature type="compositionally biased region" description="Acidic residues" evidence="12">
    <location>
        <begin position="492"/>
        <end position="513"/>
    </location>
</feature>
<feature type="region of interest" description="Disordered" evidence="12">
    <location>
        <begin position="260"/>
        <end position="374"/>
    </location>
</feature>
<dbReference type="Proteomes" id="UP000076408">
    <property type="component" value="Unassembled WGS sequence"/>
</dbReference>
<dbReference type="PROSITE" id="PS50106">
    <property type="entry name" value="PDZ"/>
    <property type="match status" value="1"/>
</dbReference>
<dbReference type="Gene3D" id="2.30.42.10">
    <property type="match status" value="1"/>
</dbReference>
<dbReference type="VEuPathDB" id="VectorBase:ASTEI20_045689"/>
<dbReference type="SMART" id="SM00228">
    <property type="entry name" value="PDZ"/>
    <property type="match status" value="1"/>
</dbReference>
<evidence type="ECO:0000256" key="5">
    <source>
        <dbReference type="ARBA" id="ARBA00022664"/>
    </source>
</evidence>
<evidence type="ECO:0000256" key="6">
    <source>
        <dbReference type="ARBA" id="ARBA00022728"/>
    </source>
</evidence>
<dbReference type="InterPro" id="IPR036034">
    <property type="entry name" value="PDZ_sf"/>
</dbReference>
<evidence type="ECO:0000313" key="15">
    <source>
        <dbReference type="EnsemblMetazoa" id="ASTEI00949-PA"/>
    </source>
</evidence>
<feature type="domain" description="PDZ" evidence="13">
    <location>
        <begin position="114"/>
        <end position="168"/>
    </location>
</feature>
<dbReference type="AlphaFoldDB" id="A0A182XXL3"/>
<feature type="compositionally biased region" description="Basic and acidic residues" evidence="12">
    <location>
        <begin position="210"/>
        <end position="225"/>
    </location>
</feature>
<dbReference type="GO" id="GO:0097525">
    <property type="term" value="C:spliceosomal snRNP complex"/>
    <property type="evidence" value="ECO:0007669"/>
    <property type="project" value="UniProtKB-ARBA"/>
</dbReference>
<dbReference type="PROSITE" id="PS52002">
    <property type="entry name" value="SM"/>
    <property type="match status" value="1"/>
</dbReference>
<evidence type="ECO:0000256" key="12">
    <source>
        <dbReference type="SAM" id="MobiDB-lite"/>
    </source>
</evidence>
<dbReference type="GO" id="GO:0005829">
    <property type="term" value="C:cytosol"/>
    <property type="evidence" value="ECO:0007669"/>
    <property type="project" value="UniProtKB-SubCell"/>
</dbReference>
<evidence type="ECO:0000259" key="14">
    <source>
        <dbReference type="PROSITE" id="PS52002"/>
    </source>
</evidence>
<comment type="similarity">
    <text evidence="3">Belongs to the snRNP core protein family.</text>
</comment>
<feature type="region of interest" description="Disordered" evidence="12">
    <location>
        <begin position="58"/>
        <end position="83"/>
    </location>
</feature>
<name>A0A182XXL3_ANOST</name>
<keyword evidence="16" id="KW-1185">Reference proteome</keyword>
<feature type="compositionally biased region" description="Basic and acidic residues" evidence="12">
    <location>
        <begin position="260"/>
        <end position="276"/>
    </location>
</feature>
<evidence type="ECO:0000259" key="13">
    <source>
        <dbReference type="PROSITE" id="PS50106"/>
    </source>
</evidence>
<keyword evidence="8" id="KW-0539">Nucleus</keyword>
<reference evidence="15" key="2">
    <citation type="submission" date="2020-05" db="UniProtKB">
        <authorList>
            <consortium name="EnsemblMetazoa"/>
        </authorList>
    </citation>
    <scope>IDENTIFICATION</scope>
    <source>
        <strain evidence="15">Indian</strain>
    </source>
</reference>
<protein>
    <recommendedName>
        <fullName evidence="11">Probable small nuclear ribonucleoprotein Sm D2</fullName>
    </recommendedName>
    <alternativeName>
        <fullName evidence="10">snRNP core protein D2</fullName>
    </alternativeName>
</protein>
<dbReference type="VEuPathDB" id="VectorBase:ASTE002146"/>
<feature type="region of interest" description="Disordered" evidence="12">
    <location>
        <begin position="488"/>
        <end position="517"/>
    </location>
</feature>
<evidence type="ECO:0000256" key="4">
    <source>
        <dbReference type="ARBA" id="ARBA00022490"/>
    </source>
</evidence>
<proteinExistence type="inferred from homology"/>
<dbReference type="STRING" id="30069.A0A182XXL3"/>
<dbReference type="SMART" id="SM00651">
    <property type="entry name" value="Sm"/>
    <property type="match status" value="1"/>
</dbReference>
<dbReference type="FunFam" id="2.30.30.100:FF:000069">
    <property type="entry name" value="Small nuclear ribonucleoprotein Sm D2"/>
    <property type="match status" value="1"/>
</dbReference>
<evidence type="ECO:0000256" key="2">
    <source>
        <dbReference type="ARBA" id="ARBA00004514"/>
    </source>
</evidence>
<dbReference type="Pfam" id="PF00595">
    <property type="entry name" value="PDZ"/>
    <property type="match status" value="1"/>
</dbReference>
<dbReference type="GO" id="GO:0000398">
    <property type="term" value="P:mRNA splicing, via spliceosome"/>
    <property type="evidence" value="ECO:0007669"/>
    <property type="project" value="UniProtKB-ARBA"/>
</dbReference>
<evidence type="ECO:0000256" key="10">
    <source>
        <dbReference type="ARBA" id="ARBA00033125"/>
    </source>
</evidence>
<dbReference type="SUPFAM" id="SSF50156">
    <property type="entry name" value="PDZ domain-like"/>
    <property type="match status" value="1"/>
</dbReference>
<keyword evidence="5" id="KW-0507">mRNA processing</keyword>
<sequence length="723" mass="81764">MPEFVIEKRNIPVLTVSSRDGPVVNENGDNPLGFRITGGADFEMPITVFQGMALDEPKVAPEGDQQPVDSNGTNAKRDDAPDYYKRPKFKRNIIPFDTEDLSVRVIRERFLIPNQVSEGSPAQKAGLALGDQILKINGADASAMRLATAQAVIKQAGEQLQMIVAKDDEKNRTAEEQGQPKETREVKFVGNEQEQQQAADVTNKPAPQPKTDERENWTQPPERKVWHPIVWQQPPPPIPPDLYGKDAPHQQLIANIRRLLTETRTKPEERQKHIERMMLSLPTGSRREEDEDEQPQPPPPKPKKKKKNKGKAKPKAAPRTRLDSETSEDGDVSEVAPAVEPAETIPEEVIPCDSRRSSFDSTSSSSHDHRSLSCDSCDSLSVQAVEQQLRQMQQQLNEISVIPMQIQATLSFLTQTLSKFAPPELQRQLPEALRASTKQASEEIKEFVGGADSTERDETVDGEVTEEETYTITLESLFDESEVLDTIPARGEDDDDDGQSQDEDTPEEPEISEEERSRIEKLERIIKLQKTWPWSQQEKPIHKRSNCHLVPSVALERSKIKQLTNMESLPFYKHGYLTRLSNKQKTNSKPHYTFSLEKLFKRQKMALAKPKSELTPEELARQEEEEFNTGPLSVLTQSVKNNTQVLINCRNNKKLLGRVKAFDRHCNMVLENVKEMWTEVPRTGKGKKKVKPVNKDRFISKMFLRGDSVILVLRNPQATAAGK</sequence>
<dbReference type="GO" id="GO:0005689">
    <property type="term" value="C:U12-type spliceosomal complex"/>
    <property type="evidence" value="ECO:0007669"/>
    <property type="project" value="UniProtKB-ARBA"/>
</dbReference>
<dbReference type="VEuPathDB" id="VectorBase:ASTEI20_035296"/>
<dbReference type="CDD" id="cd01720">
    <property type="entry name" value="Sm_D2"/>
    <property type="match status" value="1"/>
</dbReference>
<dbReference type="InterPro" id="IPR010920">
    <property type="entry name" value="LSM_dom_sf"/>
</dbReference>
<evidence type="ECO:0000256" key="11">
    <source>
        <dbReference type="ARBA" id="ARBA00073889"/>
    </source>
</evidence>
<dbReference type="PANTHER" id="PTHR12777">
    <property type="entry name" value="SMALL NUCLEAR RIBONUCLEOPROTEIN SM D2"/>
    <property type="match status" value="1"/>
</dbReference>
<reference evidence="16" key="1">
    <citation type="journal article" date="2014" name="Genome Biol.">
        <title>Genome analysis of a major urban malaria vector mosquito, Anopheles stephensi.</title>
        <authorList>
            <person name="Jiang X."/>
            <person name="Peery A."/>
            <person name="Hall A.B."/>
            <person name="Sharma A."/>
            <person name="Chen X.G."/>
            <person name="Waterhouse R.M."/>
            <person name="Komissarov A."/>
            <person name="Riehle M.M."/>
            <person name="Shouche Y."/>
            <person name="Sharakhova M.V."/>
            <person name="Lawson D."/>
            <person name="Pakpour N."/>
            <person name="Arensburger P."/>
            <person name="Davidson V.L."/>
            <person name="Eiglmeier K."/>
            <person name="Emrich S."/>
            <person name="George P."/>
            <person name="Kennedy R.C."/>
            <person name="Mane S.P."/>
            <person name="Maslen G."/>
            <person name="Oringanje C."/>
            <person name="Qi Y."/>
            <person name="Settlage R."/>
            <person name="Tojo M."/>
            <person name="Tubio J.M."/>
            <person name="Unger M.F."/>
            <person name="Wang B."/>
            <person name="Vernick K.D."/>
            <person name="Ribeiro J.M."/>
            <person name="James A.A."/>
            <person name="Michel K."/>
            <person name="Riehle M.A."/>
            <person name="Luckhart S."/>
            <person name="Sharakhov I.V."/>
            <person name="Tu Z."/>
        </authorList>
    </citation>
    <scope>NUCLEOTIDE SEQUENCE [LARGE SCALE GENOMIC DNA]</scope>
    <source>
        <strain evidence="16">Indian</strain>
    </source>
</reference>
<keyword evidence="4" id="KW-0963">Cytoplasm</keyword>
<dbReference type="InterPro" id="IPR001163">
    <property type="entry name" value="Sm_dom_euk/arc"/>
</dbReference>
<dbReference type="EnsemblMetazoa" id="ASTEI00949-RA">
    <property type="protein sequence ID" value="ASTEI00949-PA"/>
    <property type="gene ID" value="ASTEI00949"/>
</dbReference>
<evidence type="ECO:0000313" key="16">
    <source>
        <dbReference type="Proteomes" id="UP000076408"/>
    </source>
</evidence>
<dbReference type="SUPFAM" id="SSF50182">
    <property type="entry name" value="Sm-like ribonucleoproteins"/>
    <property type="match status" value="1"/>
</dbReference>
<evidence type="ECO:0000256" key="7">
    <source>
        <dbReference type="ARBA" id="ARBA00023187"/>
    </source>
</evidence>
<feature type="domain" description="Sm" evidence="14">
    <location>
        <begin position="632"/>
        <end position="718"/>
    </location>
</feature>
<dbReference type="InterPro" id="IPR001478">
    <property type="entry name" value="PDZ"/>
</dbReference>
<keyword evidence="6" id="KW-0747">Spliceosome</keyword>
<dbReference type="GO" id="GO:0003723">
    <property type="term" value="F:RNA binding"/>
    <property type="evidence" value="ECO:0007669"/>
    <property type="project" value="InterPro"/>
</dbReference>
<feature type="region of interest" description="Disordered" evidence="12">
    <location>
        <begin position="168"/>
        <end position="246"/>
    </location>
</feature>
<dbReference type="Pfam" id="PF01423">
    <property type="entry name" value="LSM"/>
    <property type="match status" value="1"/>
</dbReference>
<dbReference type="Gene3D" id="2.30.30.100">
    <property type="match status" value="1"/>
</dbReference>
<evidence type="ECO:0000256" key="9">
    <source>
        <dbReference type="ARBA" id="ARBA00023274"/>
    </source>
</evidence>
<accession>A0A182XXL3</accession>
<dbReference type="InterPro" id="IPR027248">
    <property type="entry name" value="Sm_D2"/>
</dbReference>
<dbReference type="VEuPathDB" id="VectorBase:ASTEI00949"/>
<evidence type="ECO:0000256" key="1">
    <source>
        <dbReference type="ARBA" id="ARBA00004123"/>
    </source>
</evidence>
<feature type="compositionally biased region" description="Basic and acidic residues" evidence="12">
    <location>
        <begin position="168"/>
        <end position="187"/>
    </location>
</feature>
<feature type="region of interest" description="Disordered" evidence="12">
    <location>
        <begin position="447"/>
        <end position="466"/>
    </location>
</feature>
<dbReference type="InterPro" id="IPR047575">
    <property type="entry name" value="Sm"/>
</dbReference>
<keyword evidence="9" id="KW-0687">Ribonucleoprotein</keyword>
<organism evidence="15 16">
    <name type="scientific">Anopheles stephensi</name>
    <name type="common">Indo-Pakistan malaria mosquito</name>
    <dbReference type="NCBI Taxonomy" id="30069"/>
    <lineage>
        <taxon>Eukaryota</taxon>
        <taxon>Metazoa</taxon>
        <taxon>Ecdysozoa</taxon>
        <taxon>Arthropoda</taxon>
        <taxon>Hexapoda</taxon>
        <taxon>Insecta</taxon>
        <taxon>Pterygota</taxon>
        <taxon>Neoptera</taxon>
        <taxon>Endopterygota</taxon>
        <taxon>Diptera</taxon>
        <taxon>Nematocera</taxon>
        <taxon>Culicoidea</taxon>
        <taxon>Culicidae</taxon>
        <taxon>Anophelinae</taxon>
        <taxon>Anopheles</taxon>
    </lineage>
</organism>
<comment type="subcellular location">
    <subcellularLocation>
        <location evidence="2">Cytoplasm</location>
        <location evidence="2">Cytosol</location>
    </subcellularLocation>
    <subcellularLocation>
        <location evidence="1">Nucleus</location>
    </subcellularLocation>
</comment>
<dbReference type="OMA" id="HIKHIER"/>